<feature type="signal peptide" evidence="1">
    <location>
        <begin position="1"/>
        <end position="20"/>
    </location>
</feature>
<evidence type="ECO:0000313" key="2">
    <source>
        <dbReference type="EMBL" id="EED94459.1"/>
    </source>
</evidence>
<keyword evidence="3" id="KW-1185">Reference proteome</keyword>
<keyword evidence="1" id="KW-0732">Signal</keyword>
<dbReference type="AlphaFoldDB" id="B8BW55"/>
<evidence type="ECO:0000256" key="1">
    <source>
        <dbReference type="SAM" id="SignalP"/>
    </source>
</evidence>
<dbReference type="GeneID" id="7445365"/>
<accession>B8BW55</accession>
<dbReference type="KEGG" id="tps:THAPSDRAFT_3854"/>
<reference evidence="2 3" key="1">
    <citation type="journal article" date="2004" name="Science">
        <title>The genome of the diatom Thalassiosira pseudonana: ecology, evolution, and metabolism.</title>
        <authorList>
            <person name="Armbrust E.V."/>
            <person name="Berges J.A."/>
            <person name="Bowler C."/>
            <person name="Green B.R."/>
            <person name="Martinez D."/>
            <person name="Putnam N.H."/>
            <person name="Zhou S."/>
            <person name="Allen A.E."/>
            <person name="Apt K.E."/>
            <person name="Bechner M."/>
            <person name="Brzezinski M.A."/>
            <person name="Chaal B.K."/>
            <person name="Chiovitti A."/>
            <person name="Davis A.K."/>
            <person name="Demarest M.S."/>
            <person name="Detter J.C."/>
            <person name="Glavina T."/>
            <person name="Goodstein D."/>
            <person name="Hadi M.Z."/>
            <person name="Hellsten U."/>
            <person name="Hildebrand M."/>
            <person name="Jenkins B.D."/>
            <person name="Jurka J."/>
            <person name="Kapitonov V.V."/>
            <person name="Kroger N."/>
            <person name="Lau W.W."/>
            <person name="Lane T.W."/>
            <person name="Larimer F.W."/>
            <person name="Lippmeier J.C."/>
            <person name="Lucas S."/>
            <person name="Medina M."/>
            <person name="Montsant A."/>
            <person name="Obornik M."/>
            <person name="Parker M.S."/>
            <person name="Palenik B."/>
            <person name="Pazour G.J."/>
            <person name="Richardson P.M."/>
            <person name="Rynearson T.A."/>
            <person name="Saito M.A."/>
            <person name="Schwartz D.C."/>
            <person name="Thamatrakoln K."/>
            <person name="Valentin K."/>
            <person name="Vardi A."/>
            <person name="Wilkerson F.P."/>
            <person name="Rokhsar D.S."/>
        </authorList>
    </citation>
    <scope>NUCLEOTIDE SEQUENCE [LARGE SCALE GENOMIC DNA]</scope>
    <source>
        <strain evidence="2 3">CCMP1335</strain>
    </source>
</reference>
<dbReference type="InParanoid" id="B8BW55"/>
<dbReference type="OMA" id="DTHIEIF"/>
<proteinExistence type="predicted"/>
<organism evidence="2 3">
    <name type="scientific">Thalassiosira pseudonana</name>
    <name type="common">Marine diatom</name>
    <name type="synonym">Cyclotella nana</name>
    <dbReference type="NCBI Taxonomy" id="35128"/>
    <lineage>
        <taxon>Eukaryota</taxon>
        <taxon>Sar</taxon>
        <taxon>Stramenopiles</taxon>
        <taxon>Ochrophyta</taxon>
        <taxon>Bacillariophyta</taxon>
        <taxon>Coscinodiscophyceae</taxon>
        <taxon>Thalassiosirophycidae</taxon>
        <taxon>Thalassiosirales</taxon>
        <taxon>Thalassiosiraceae</taxon>
        <taxon>Thalassiosira</taxon>
    </lineage>
</organism>
<sequence length="364" mass="39552">MVVLRFFILAAAAILPFSHSFAPSHNNVGVRKTLHMGLSTDEGCAAKPFEKKKIAIAGVGGYLGAVTFGFLQRSASIYGTGIASGNSPRAITATGTGAEALNKVLTPCFRLAYAGEDLVRLCKLSGMYNAVTGDPYDNGAANANHVGERLKSFDAVILGTTYQLEQRTVTGNTYEVTPNDKTFEFYLDERYGANEDKSPADDSDTHIEIFKTAIQACKESGTVKHVVVLETLRTKNPSEFVNVLENEEGITYTYIRLKSPLKKDLTFSFEKGVQDKLEVVCLPKGSPIHPNDTTPLDGETAIYREDIAALIVQSLMTFNWGGSRIIEVSSSNKPVEAGPPVRNPKYDKEWCPNSDVLAGILRAL</sequence>
<protein>
    <submittedName>
        <fullName evidence="2">Uncharacterized protein</fullName>
    </submittedName>
</protein>
<dbReference type="RefSeq" id="XP_002289023.1">
    <property type="nucleotide sequence ID" value="XM_002288987.1"/>
</dbReference>
<dbReference type="HOGENOM" id="CLU_777217_0_0_1"/>
<reference evidence="2 3" key="2">
    <citation type="journal article" date="2008" name="Nature">
        <title>The Phaeodactylum genome reveals the evolutionary history of diatom genomes.</title>
        <authorList>
            <person name="Bowler C."/>
            <person name="Allen A.E."/>
            <person name="Badger J.H."/>
            <person name="Grimwood J."/>
            <person name="Jabbari K."/>
            <person name="Kuo A."/>
            <person name="Maheswari U."/>
            <person name="Martens C."/>
            <person name="Maumus F."/>
            <person name="Otillar R.P."/>
            <person name="Rayko E."/>
            <person name="Salamov A."/>
            <person name="Vandepoele K."/>
            <person name="Beszteri B."/>
            <person name="Gruber A."/>
            <person name="Heijde M."/>
            <person name="Katinka M."/>
            <person name="Mock T."/>
            <person name="Valentin K."/>
            <person name="Verret F."/>
            <person name="Berges J.A."/>
            <person name="Brownlee C."/>
            <person name="Cadoret J.P."/>
            <person name="Chiovitti A."/>
            <person name="Choi C.J."/>
            <person name="Coesel S."/>
            <person name="De Martino A."/>
            <person name="Detter J.C."/>
            <person name="Durkin C."/>
            <person name="Falciatore A."/>
            <person name="Fournet J."/>
            <person name="Haruta M."/>
            <person name="Huysman M.J."/>
            <person name="Jenkins B.D."/>
            <person name="Jiroutova K."/>
            <person name="Jorgensen R.E."/>
            <person name="Joubert Y."/>
            <person name="Kaplan A."/>
            <person name="Kroger N."/>
            <person name="Kroth P.G."/>
            <person name="La Roche J."/>
            <person name="Lindquist E."/>
            <person name="Lommer M."/>
            <person name="Martin-Jezequel V."/>
            <person name="Lopez P.J."/>
            <person name="Lucas S."/>
            <person name="Mangogna M."/>
            <person name="McGinnis K."/>
            <person name="Medlin L.K."/>
            <person name="Montsant A."/>
            <person name="Oudot-Le Secq M.P."/>
            <person name="Napoli C."/>
            <person name="Obornik M."/>
            <person name="Parker M.S."/>
            <person name="Petit J.L."/>
            <person name="Porcel B.M."/>
            <person name="Poulsen N."/>
            <person name="Robison M."/>
            <person name="Rychlewski L."/>
            <person name="Rynearson T.A."/>
            <person name="Schmutz J."/>
            <person name="Shapiro H."/>
            <person name="Siaut M."/>
            <person name="Stanley M."/>
            <person name="Sussman M.R."/>
            <person name="Taylor A.R."/>
            <person name="Vardi A."/>
            <person name="von Dassow P."/>
            <person name="Vyverman W."/>
            <person name="Willis A."/>
            <person name="Wyrwicz L.S."/>
            <person name="Rokhsar D.S."/>
            <person name="Weissenbach J."/>
            <person name="Armbrust E.V."/>
            <person name="Green B.R."/>
            <person name="Van de Peer Y."/>
            <person name="Grigoriev I.V."/>
        </authorList>
    </citation>
    <scope>NUCLEOTIDE SEQUENCE [LARGE SCALE GENOMIC DNA]</scope>
    <source>
        <strain evidence="2 3">CCMP1335</strain>
    </source>
</reference>
<dbReference type="Proteomes" id="UP000001449">
    <property type="component" value="Chromosome 3"/>
</dbReference>
<feature type="chain" id="PRO_5002869367" evidence="1">
    <location>
        <begin position="21"/>
        <end position="364"/>
    </location>
</feature>
<gene>
    <name evidence="2" type="ORF">THAPSDRAFT_3854</name>
</gene>
<dbReference type="PaxDb" id="35128-Thaps3854"/>
<dbReference type="eggNOG" id="ENOG502SEEQ">
    <property type="taxonomic scope" value="Eukaryota"/>
</dbReference>
<evidence type="ECO:0000313" key="3">
    <source>
        <dbReference type="Proteomes" id="UP000001449"/>
    </source>
</evidence>
<dbReference type="EMBL" id="CM000640">
    <property type="protein sequence ID" value="EED94459.1"/>
    <property type="molecule type" value="Genomic_DNA"/>
</dbReference>
<name>B8BW55_THAPS</name>
<dbReference type="Gene3D" id="3.40.50.720">
    <property type="entry name" value="NAD(P)-binding Rossmann-like Domain"/>
    <property type="match status" value="1"/>
</dbReference>